<dbReference type="InterPro" id="IPR002797">
    <property type="entry name" value="Polysacc_synth"/>
</dbReference>
<feature type="transmembrane region" description="Helical" evidence="6">
    <location>
        <begin position="116"/>
        <end position="137"/>
    </location>
</feature>
<feature type="transmembrane region" description="Helical" evidence="6">
    <location>
        <begin position="226"/>
        <end position="248"/>
    </location>
</feature>
<keyword evidence="2" id="KW-1003">Cell membrane</keyword>
<sequence>MMDQAKRRVVKNMFSLLSLKGVDVLVPLVVTPYLVRVVGLEKFGLIAFSLSFAAYFGALINYGFNITAARDIARCRESGEEVSRIYSNTMAAIGILSVFTLLLSSMLIALMNVDEWLFFGAVFLVIFQSSLPVWMFVGHERMTLVAVLGAFSKVVYVFSLFALVQSEDDYIYVNALYAASALLTLILSMVLVKLLLKVNFSGGGVKGVKSSFKSGFSVFVMQVSPVLYNNSSTFILGLVAAPAAVGVYSAAMRVVEVCITLGRLIANAFLPYVAVDMRSRHGYFAKLMLLIGGVATLMTFVFSEFISTLLYSTEGAQVAIWLEWLSPSILFGFFYLVYGVGYMPLAGQEKAAAKISLTVSLVGLLMLLVFVPMFYLMAVVLVLVGSRFLLAVISYCYYRKSLLV</sequence>
<dbReference type="InterPro" id="IPR050833">
    <property type="entry name" value="Poly_Biosynth_Transport"/>
</dbReference>
<dbReference type="PANTHER" id="PTHR30250:SF11">
    <property type="entry name" value="O-ANTIGEN TRANSPORTER-RELATED"/>
    <property type="match status" value="1"/>
</dbReference>
<feature type="transmembrane region" description="Helical" evidence="6">
    <location>
        <begin position="85"/>
        <end position="110"/>
    </location>
</feature>
<dbReference type="PANTHER" id="PTHR30250">
    <property type="entry name" value="PST FAMILY PREDICTED COLANIC ACID TRANSPORTER"/>
    <property type="match status" value="1"/>
</dbReference>
<evidence type="ECO:0000256" key="3">
    <source>
        <dbReference type="ARBA" id="ARBA00022692"/>
    </source>
</evidence>
<dbReference type="EMBL" id="WIRE01000001">
    <property type="protein sequence ID" value="MQX54385.1"/>
    <property type="molecule type" value="Genomic_DNA"/>
</dbReference>
<dbReference type="RefSeq" id="WP_153501660.1">
    <property type="nucleotide sequence ID" value="NZ_WIRE01000001.1"/>
</dbReference>
<feature type="transmembrane region" description="Helical" evidence="6">
    <location>
        <begin position="318"/>
        <end position="339"/>
    </location>
</feature>
<dbReference type="Proteomes" id="UP000469421">
    <property type="component" value="Unassembled WGS sequence"/>
</dbReference>
<organism evidence="7 8">
    <name type="scientific">Alcanivorax sediminis</name>
    <dbReference type="NCBI Taxonomy" id="2663008"/>
    <lineage>
        <taxon>Bacteria</taxon>
        <taxon>Pseudomonadati</taxon>
        <taxon>Pseudomonadota</taxon>
        <taxon>Gammaproteobacteria</taxon>
        <taxon>Oceanospirillales</taxon>
        <taxon>Alcanivoracaceae</taxon>
        <taxon>Alcanivorax</taxon>
    </lineage>
</organism>
<feature type="transmembrane region" description="Helical" evidence="6">
    <location>
        <begin position="43"/>
        <end position="64"/>
    </location>
</feature>
<evidence type="ECO:0000256" key="5">
    <source>
        <dbReference type="ARBA" id="ARBA00023136"/>
    </source>
</evidence>
<name>A0A6N7LZ50_9GAMM</name>
<dbReference type="GO" id="GO:0005886">
    <property type="term" value="C:plasma membrane"/>
    <property type="evidence" value="ECO:0007669"/>
    <property type="project" value="UniProtKB-SubCell"/>
</dbReference>
<evidence type="ECO:0000313" key="7">
    <source>
        <dbReference type="EMBL" id="MQX54385.1"/>
    </source>
</evidence>
<feature type="transmembrane region" description="Helical" evidence="6">
    <location>
        <begin position="376"/>
        <end position="398"/>
    </location>
</feature>
<evidence type="ECO:0000256" key="6">
    <source>
        <dbReference type="SAM" id="Phobius"/>
    </source>
</evidence>
<evidence type="ECO:0000256" key="1">
    <source>
        <dbReference type="ARBA" id="ARBA00004651"/>
    </source>
</evidence>
<keyword evidence="8" id="KW-1185">Reference proteome</keyword>
<evidence type="ECO:0000256" key="2">
    <source>
        <dbReference type="ARBA" id="ARBA00022475"/>
    </source>
</evidence>
<feature type="transmembrane region" description="Helical" evidence="6">
    <location>
        <begin position="287"/>
        <end position="312"/>
    </location>
</feature>
<protein>
    <submittedName>
        <fullName evidence="7">Oligosaccharide flippase family protein</fullName>
    </submittedName>
</protein>
<feature type="transmembrane region" description="Helical" evidence="6">
    <location>
        <begin position="12"/>
        <end position="31"/>
    </location>
</feature>
<keyword evidence="4 6" id="KW-1133">Transmembrane helix</keyword>
<feature type="transmembrane region" description="Helical" evidence="6">
    <location>
        <begin position="254"/>
        <end position="275"/>
    </location>
</feature>
<proteinExistence type="predicted"/>
<dbReference type="AlphaFoldDB" id="A0A6N7LZ50"/>
<evidence type="ECO:0000256" key="4">
    <source>
        <dbReference type="ARBA" id="ARBA00022989"/>
    </source>
</evidence>
<gene>
    <name evidence="7" type="ORF">GFN93_14105</name>
</gene>
<evidence type="ECO:0000313" key="8">
    <source>
        <dbReference type="Proteomes" id="UP000469421"/>
    </source>
</evidence>
<reference evidence="7 8" key="1">
    <citation type="submission" date="2019-10" db="EMBL/GenBank/DDBJ databases">
        <title>Alcanivorax sp.PA15-N-34 draft genome sequence.</title>
        <authorList>
            <person name="Liao X."/>
            <person name="Shao Z."/>
        </authorList>
    </citation>
    <scope>NUCLEOTIDE SEQUENCE [LARGE SCALE GENOMIC DNA]</scope>
    <source>
        <strain evidence="7 8">PA15-N-34</strain>
    </source>
</reference>
<comment type="subcellular location">
    <subcellularLocation>
        <location evidence="1">Cell membrane</location>
        <topology evidence="1">Multi-pass membrane protein</topology>
    </subcellularLocation>
</comment>
<accession>A0A6N7LZ50</accession>
<feature type="transmembrane region" description="Helical" evidence="6">
    <location>
        <begin position="351"/>
        <end position="370"/>
    </location>
</feature>
<feature type="transmembrane region" description="Helical" evidence="6">
    <location>
        <begin position="170"/>
        <end position="196"/>
    </location>
</feature>
<keyword evidence="5 6" id="KW-0472">Membrane</keyword>
<comment type="caution">
    <text evidence="7">The sequence shown here is derived from an EMBL/GenBank/DDBJ whole genome shotgun (WGS) entry which is preliminary data.</text>
</comment>
<keyword evidence="3 6" id="KW-0812">Transmembrane</keyword>
<dbReference type="Pfam" id="PF01943">
    <property type="entry name" value="Polysacc_synt"/>
    <property type="match status" value="1"/>
</dbReference>
<feature type="transmembrane region" description="Helical" evidence="6">
    <location>
        <begin position="144"/>
        <end position="164"/>
    </location>
</feature>